<protein>
    <submittedName>
        <fullName evidence="1">Uncharacterized protein</fullName>
    </submittedName>
</protein>
<reference evidence="2" key="1">
    <citation type="journal article" date="2019" name="Int. J. Syst. Evol. Microbiol.">
        <title>The Global Catalogue of Microorganisms (GCM) 10K type strain sequencing project: providing services to taxonomists for standard genome sequencing and annotation.</title>
        <authorList>
            <consortium name="The Broad Institute Genomics Platform"/>
            <consortium name="The Broad Institute Genome Sequencing Center for Infectious Disease"/>
            <person name="Wu L."/>
            <person name="Ma J."/>
        </authorList>
    </citation>
    <scope>NUCLEOTIDE SEQUENCE [LARGE SCALE GENOMIC DNA]</scope>
    <source>
        <strain evidence="2">KCTC 42224</strain>
    </source>
</reference>
<dbReference type="Proteomes" id="UP001595683">
    <property type="component" value="Unassembled WGS sequence"/>
</dbReference>
<accession>A0ABV7UYB4</accession>
<keyword evidence="2" id="KW-1185">Reference proteome</keyword>
<sequence length="132" mass="14703">MSEHSLYVIGGEEDEKVSIVSSDVGNSCRLVCSVRGETHVVDERDFFEALLVLRRRSLEPKGLIPFCYGASMQVWPSGMARDMGRGLKAYKMEIGAQARELVGIFEAGPDVIPSPVSVQEEYHRKWIASLRS</sequence>
<evidence type="ECO:0000313" key="2">
    <source>
        <dbReference type="Proteomes" id="UP001595683"/>
    </source>
</evidence>
<name>A0ABV7UYB4_9SPHN</name>
<evidence type="ECO:0000313" key="1">
    <source>
        <dbReference type="EMBL" id="MFC3669818.1"/>
    </source>
</evidence>
<gene>
    <name evidence="1" type="ORF">ACFOOT_00125</name>
</gene>
<comment type="caution">
    <text evidence="1">The sequence shown here is derived from an EMBL/GenBank/DDBJ whole genome shotgun (WGS) entry which is preliminary data.</text>
</comment>
<proteinExistence type="predicted"/>
<dbReference type="EMBL" id="JBHRYE010000001">
    <property type="protein sequence ID" value="MFC3669818.1"/>
    <property type="molecule type" value="Genomic_DNA"/>
</dbReference>
<dbReference type="RefSeq" id="WP_191324720.1">
    <property type="nucleotide sequence ID" value="NZ_BMZP01000011.1"/>
</dbReference>
<organism evidence="1 2">
    <name type="scientific">Novosphingobium pokkalii</name>
    <dbReference type="NCBI Taxonomy" id="1770194"/>
    <lineage>
        <taxon>Bacteria</taxon>
        <taxon>Pseudomonadati</taxon>
        <taxon>Pseudomonadota</taxon>
        <taxon>Alphaproteobacteria</taxon>
        <taxon>Sphingomonadales</taxon>
        <taxon>Sphingomonadaceae</taxon>
        <taxon>Novosphingobium</taxon>
    </lineage>
</organism>